<keyword evidence="10" id="KW-1133">Transmembrane helix</keyword>
<evidence type="ECO:0000256" key="6">
    <source>
        <dbReference type="ARBA" id="ARBA00023277"/>
    </source>
</evidence>
<comment type="similarity">
    <text evidence="2 9">Belongs to the glycosyl hydrolase 7 (cellulase C) family.</text>
</comment>
<gene>
    <name evidence="12" type="ORF">NEMBOFW57_008019</name>
</gene>
<dbReference type="PRINTS" id="PR00734">
    <property type="entry name" value="GLHYDRLASE7"/>
</dbReference>
<keyword evidence="3 9" id="KW-0378">Hydrolase</keyword>
<organism evidence="12 13">
    <name type="scientific">Staphylotrichum longicolle</name>
    <dbReference type="NCBI Taxonomy" id="669026"/>
    <lineage>
        <taxon>Eukaryota</taxon>
        <taxon>Fungi</taxon>
        <taxon>Dikarya</taxon>
        <taxon>Ascomycota</taxon>
        <taxon>Pezizomycotina</taxon>
        <taxon>Sordariomycetes</taxon>
        <taxon>Sordariomycetidae</taxon>
        <taxon>Sordariales</taxon>
        <taxon>Chaetomiaceae</taxon>
        <taxon>Staphylotrichum</taxon>
    </lineage>
</organism>
<evidence type="ECO:0000256" key="2">
    <source>
        <dbReference type="ARBA" id="ARBA00006044"/>
    </source>
</evidence>
<evidence type="ECO:0000256" key="4">
    <source>
        <dbReference type="ARBA" id="ARBA00023001"/>
    </source>
</evidence>
<dbReference type="InterPro" id="IPR013320">
    <property type="entry name" value="ConA-like_dom_sf"/>
</dbReference>
<dbReference type="InterPro" id="IPR001722">
    <property type="entry name" value="Glyco_hydro_7"/>
</dbReference>
<dbReference type="Proteomes" id="UP001197093">
    <property type="component" value="Unassembled WGS sequence"/>
</dbReference>
<evidence type="ECO:0000256" key="10">
    <source>
        <dbReference type="SAM" id="Phobius"/>
    </source>
</evidence>
<protein>
    <recommendedName>
        <fullName evidence="9">Glucanase</fullName>
        <ecNumber evidence="9">3.2.1.-</ecNumber>
    </recommendedName>
</protein>
<feature type="signal peptide" evidence="11">
    <location>
        <begin position="1"/>
        <end position="19"/>
    </location>
</feature>
<dbReference type="PANTHER" id="PTHR33753">
    <property type="entry name" value="1,4-BETA-D-GLUCAN CELLOBIOHYDROLASE B"/>
    <property type="match status" value="1"/>
</dbReference>
<keyword evidence="5" id="KW-0325">Glycoprotein</keyword>
<dbReference type="PANTHER" id="PTHR33753:SF1">
    <property type="entry name" value="ENDO-BETA-1,4-GLUCANASE CELB"/>
    <property type="match status" value="1"/>
</dbReference>
<evidence type="ECO:0000256" key="5">
    <source>
        <dbReference type="ARBA" id="ARBA00023180"/>
    </source>
</evidence>
<accession>A0AAD4ER65</accession>
<dbReference type="Gene3D" id="2.70.100.10">
    <property type="entry name" value="Glycoside hydrolase, family 7, domain"/>
    <property type="match status" value="1"/>
</dbReference>
<evidence type="ECO:0000256" key="1">
    <source>
        <dbReference type="ARBA" id="ARBA00000966"/>
    </source>
</evidence>
<reference evidence="12" key="1">
    <citation type="submission" date="2023-02" db="EMBL/GenBank/DDBJ databases">
        <authorList>
            <person name="Palmer J.M."/>
        </authorList>
    </citation>
    <scope>NUCLEOTIDE SEQUENCE</scope>
    <source>
        <strain evidence="12">FW57</strain>
    </source>
</reference>
<dbReference type="Pfam" id="PF00840">
    <property type="entry name" value="Glyco_hydro_7"/>
    <property type="match status" value="1"/>
</dbReference>
<keyword evidence="4 9" id="KW-0136">Cellulose degradation</keyword>
<evidence type="ECO:0000256" key="3">
    <source>
        <dbReference type="ARBA" id="ARBA00022801"/>
    </source>
</evidence>
<feature type="chain" id="PRO_5042197250" description="Glucanase" evidence="11">
    <location>
        <begin position="20"/>
        <end position="442"/>
    </location>
</feature>
<keyword evidence="8 9" id="KW-0624">Polysaccharide degradation</keyword>
<keyword evidence="13" id="KW-1185">Reference proteome</keyword>
<proteinExistence type="inferred from homology"/>
<evidence type="ECO:0000256" key="9">
    <source>
        <dbReference type="RuleBase" id="RU361164"/>
    </source>
</evidence>
<dbReference type="SUPFAM" id="SSF49899">
    <property type="entry name" value="Concanavalin A-like lectins/glucanases"/>
    <property type="match status" value="1"/>
</dbReference>
<sequence>MARTTPLQTLLILAITATAQQIGPIPELHPLLPTQQCTTAGGCTTRRTSLVTDALSRPFHAAGDPSVPCNTTPLNATLCPDAATGDYAASCGRRGSAVTLRQYLFDGAAYKSVSPRVYLLAEDGENYEGLRLLNQELAFDVDLSRLGCGMNGPLYLSEMGLDGGRGELNPAGAGYGTGYCDAQCFRPNMNNSGACCNEMDIWEANSQATVFTPHTCSRSGSFLCAGDECDRTPAGSGVCDKNGCGINTYGLGAQRFYGPGLAVDTSRPFTVVTQFFTIDNSSTGTLSEIKRLYIQDGKVIPNTAETTNAAVKGIAGGYEGALTQDYCTARNTSDFLRLGGLKGMGESLARGMVLVFSIWNSPGDFMSWLDGENNGPCNATAGDPARIVELTPDVSVTFSNIRWGDLGSTFNASSSGASARAGVGTTASMVVGFAVLLVAFLP</sequence>
<feature type="transmembrane region" description="Helical" evidence="10">
    <location>
        <begin position="421"/>
        <end position="441"/>
    </location>
</feature>
<dbReference type="GO" id="GO:0030245">
    <property type="term" value="P:cellulose catabolic process"/>
    <property type="evidence" value="ECO:0007669"/>
    <property type="project" value="UniProtKB-KW"/>
</dbReference>
<dbReference type="EC" id="3.2.1.-" evidence="9"/>
<dbReference type="GO" id="GO:0008810">
    <property type="term" value="F:cellulase activity"/>
    <property type="evidence" value="ECO:0007669"/>
    <property type="project" value="UniProtKB-EC"/>
</dbReference>
<comment type="catalytic activity">
    <reaction evidence="1">
        <text>Endohydrolysis of (1-&gt;4)-beta-D-glucosidic linkages in cellulose, lichenin and cereal beta-D-glucans.</text>
        <dbReference type="EC" id="3.2.1.4"/>
    </reaction>
</comment>
<evidence type="ECO:0000256" key="8">
    <source>
        <dbReference type="ARBA" id="ARBA00023326"/>
    </source>
</evidence>
<evidence type="ECO:0000313" key="13">
    <source>
        <dbReference type="Proteomes" id="UP001197093"/>
    </source>
</evidence>
<keyword evidence="10" id="KW-0472">Membrane</keyword>
<keyword evidence="6" id="KW-0119">Carbohydrate metabolism</keyword>
<dbReference type="InterPro" id="IPR037019">
    <property type="entry name" value="Glyco_hydro_7_sf"/>
</dbReference>
<evidence type="ECO:0000256" key="7">
    <source>
        <dbReference type="ARBA" id="ARBA00023295"/>
    </source>
</evidence>
<dbReference type="CDD" id="cd07999">
    <property type="entry name" value="GH7_CBH_EG"/>
    <property type="match status" value="1"/>
</dbReference>
<evidence type="ECO:0000256" key="11">
    <source>
        <dbReference type="SAM" id="SignalP"/>
    </source>
</evidence>
<keyword evidence="10" id="KW-0812">Transmembrane</keyword>
<evidence type="ECO:0000313" key="12">
    <source>
        <dbReference type="EMBL" id="KAG7285725.1"/>
    </source>
</evidence>
<name>A0AAD4ER65_9PEZI</name>
<dbReference type="AlphaFoldDB" id="A0AAD4ER65"/>
<keyword evidence="7 9" id="KW-0326">Glycosidase</keyword>
<comment type="caution">
    <text evidence="12">The sequence shown here is derived from an EMBL/GenBank/DDBJ whole genome shotgun (WGS) entry which is preliminary data.</text>
</comment>
<keyword evidence="11" id="KW-0732">Signal</keyword>
<dbReference type="EMBL" id="JAHCVI010000004">
    <property type="protein sequence ID" value="KAG7285725.1"/>
    <property type="molecule type" value="Genomic_DNA"/>
</dbReference>